<accession>A0A5C5WHU1</accession>
<name>A0A5C5WHU1_9BACT</name>
<keyword evidence="2" id="KW-1185">Reference proteome</keyword>
<organism evidence="1 2">
    <name type="scientific">Rubripirellula amarantea</name>
    <dbReference type="NCBI Taxonomy" id="2527999"/>
    <lineage>
        <taxon>Bacteria</taxon>
        <taxon>Pseudomonadati</taxon>
        <taxon>Planctomycetota</taxon>
        <taxon>Planctomycetia</taxon>
        <taxon>Pirellulales</taxon>
        <taxon>Pirellulaceae</taxon>
        <taxon>Rubripirellula</taxon>
    </lineage>
</organism>
<comment type="caution">
    <text evidence="1">The sequence shown here is derived from an EMBL/GenBank/DDBJ whole genome shotgun (WGS) entry which is preliminary data.</text>
</comment>
<dbReference type="AlphaFoldDB" id="A0A5C5WHU1"/>
<reference evidence="1 2" key="1">
    <citation type="submission" date="2019-02" db="EMBL/GenBank/DDBJ databases">
        <title>Deep-cultivation of Planctomycetes and their phenomic and genomic characterization uncovers novel biology.</title>
        <authorList>
            <person name="Wiegand S."/>
            <person name="Jogler M."/>
            <person name="Boedeker C."/>
            <person name="Pinto D."/>
            <person name="Vollmers J."/>
            <person name="Rivas-Marin E."/>
            <person name="Kohn T."/>
            <person name="Peeters S.H."/>
            <person name="Heuer A."/>
            <person name="Rast P."/>
            <person name="Oberbeckmann S."/>
            <person name="Bunk B."/>
            <person name="Jeske O."/>
            <person name="Meyerdierks A."/>
            <person name="Storesund J.E."/>
            <person name="Kallscheuer N."/>
            <person name="Luecker S."/>
            <person name="Lage O.M."/>
            <person name="Pohl T."/>
            <person name="Merkel B.J."/>
            <person name="Hornburger P."/>
            <person name="Mueller R.-W."/>
            <person name="Bruemmer F."/>
            <person name="Labrenz M."/>
            <person name="Spormann A.M."/>
            <person name="Op Den Camp H."/>
            <person name="Overmann J."/>
            <person name="Amann R."/>
            <person name="Jetten M.S.M."/>
            <person name="Mascher T."/>
            <person name="Medema M.H."/>
            <person name="Devos D.P."/>
            <person name="Kaster A.-K."/>
            <person name="Ovreas L."/>
            <person name="Rohde M."/>
            <person name="Galperin M.Y."/>
            <person name="Jogler C."/>
        </authorList>
    </citation>
    <scope>NUCLEOTIDE SEQUENCE [LARGE SCALE GENOMIC DNA]</scope>
    <source>
        <strain evidence="1 2">Pla22</strain>
    </source>
</reference>
<dbReference type="EMBL" id="SJPI01000003">
    <property type="protein sequence ID" value="TWT49611.1"/>
    <property type="molecule type" value="Genomic_DNA"/>
</dbReference>
<evidence type="ECO:0000313" key="1">
    <source>
        <dbReference type="EMBL" id="TWT49611.1"/>
    </source>
</evidence>
<evidence type="ECO:0000313" key="2">
    <source>
        <dbReference type="Proteomes" id="UP000316598"/>
    </source>
</evidence>
<gene>
    <name evidence="1" type="ORF">Pla22_48080</name>
</gene>
<sequence length="262" mass="28967">MPNQESVKNHTSSVHVARHNAQMSVDVPLPLGCLIPAAVIAVSGPPFAARVFHKTWLVLHISAIDLIMKKLKHQSPLSKHAEAEHFFAELEEKIVQKLHAEATSDDGRRELLRSTGIHDEKLLDEMAKLGITADGVIALRLIPLVLVAWAEGVADQRERTAVIAAATRLGIHEATTAWILLDRWLTKHPPGLCVDAWKRYTHETFAKMSSTAQNRLVELTQKQMIEVAKSSGGHLGIGKISKKEEAIIHQVVTSMRLQAMLQ</sequence>
<proteinExistence type="predicted"/>
<dbReference type="Proteomes" id="UP000316598">
    <property type="component" value="Unassembled WGS sequence"/>
</dbReference>
<protein>
    <submittedName>
        <fullName evidence="1">Uncharacterized protein</fullName>
    </submittedName>
</protein>